<dbReference type="InParanoid" id="A0A1Y2PHC1"/>
<dbReference type="InterPro" id="IPR050570">
    <property type="entry name" value="Cell_wall_metabolism_enzyme"/>
</dbReference>
<dbReference type="OrthoDB" id="9815884at2"/>
<name>A0A1Y2PHC1_9FLAO</name>
<evidence type="ECO:0000256" key="2">
    <source>
        <dbReference type="SAM" id="Coils"/>
    </source>
</evidence>
<feature type="coiled-coil region" evidence="2">
    <location>
        <begin position="1"/>
        <end position="98"/>
    </location>
</feature>
<reference evidence="4 5" key="1">
    <citation type="submission" date="2015-03" db="EMBL/GenBank/DDBJ databases">
        <title>Genome sequence of Tenacibaculum sp. S2-2, isolated from intestinal microbiota of sea cucumber, Apostichopus japonicas.</title>
        <authorList>
            <person name="Shao Z."/>
            <person name="Wang L."/>
            <person name="Li X."/>
        </authorList>
    </citation>
    <scope>NUCLEOTIDE SEQUENCE [LARGE SCALE GENOMIC DNA]</scope>
    <source>
        <strain evidence="4 5">S2-2</strain>
    </source>
</reference>
<evidence type="ECO:0000313" key="4">
    <source>
        <dbReference type="EMBL" id="OSY89078.1"/>
    </source>
</evidence>
<organism evidence="4 5">
    <name type="scientific">Tenacibaculum holothuriorum</name>
    <dbReference type="NCBI Taxonomy" id="1635173"/>
    <lineage>
        <taxon>Bacteria</taxon>
        <taxon>Pseudomonadati</taxon>
        <taxon>Bacteroidota</taxon>
        <taxon>Flavobacteriia</taxon>
        <taxon>Flavobacteriales</taxon>
        <taxon>Flavobacteriaceae</taxon>
        <taxon>Tenacibaculum</taxon>
    </lineage>
</organism>
<dbReference type="InterPro" id="IPR016047">
    <property type="entry name" value="M23ase_b-sheet_dom"/>
</dbReference>
<gene>
    <name evidence="4" type="ORF">WH52_05140</name>
</gene>
<evidence type="ECO:0000313" key="5">
    <source>
        <dbReference type="Proteomes" id="UP000194221"/>
    </source>
</evidence>
<feature type="coiled-coil region" evidence="2">
    <location>
        <begin position="153"/>
        <end position="222"/>
    </location>
</feature>
<evidence type="ECO:0000256" key="1">
    <source>
        <dbReference type="ARBA" id="ARBA00022729"/>
    </source>
</evidence>
<accession>A0A1Y2PHC1</accession>
<dbReference type="PANTHER" id="PTHR21666:SF289">
    <property type="entry name" value="L-ALA--D-GLU ENDOPEPTIDASE"/>
    <property type="match status" value="1"/>
</dbReference>
<evidence type="ECO:0000259" key="3">
    <source>
        <dbReference type="Pfam" id="PF01551"/>
    </source>
</evidence>
<dbReference type="SUPFAM" id="SSF51261">
    <property type="entry name" value="Duplicated hybrid motif"/>
    <property type="match status" value="1"/>
</dbReference>
<dbReference type="AlphaFoldDB" id="A0A1Y2PHC1"/>
<keyword evidence="5" id="KW-1185">Reference proteome</keyword>
<keyword evidence="2" id="KW-0175">Coiled coil</keyword>
<feature type="domain" description="M23ase beta-sheet core" evidence="3">
    <location>
        <begin position="292"/>
        <end position="383"/>
    </location>
</feature>
<comment type="caution">
    <text evidence="4">The sequence shown here is derived from an EMBL/GenBank/DDBJ whole genome shotgun (WGS) entry which is preliminary data.</text>
</comment>
<sequence>MSTQAQSRKELENQRKKIKKEMKQINSLIFNTKKKKTNALDDLKDLNQKISTRERLIETIELETEELNKEIKSNTKKLQNNQKQLKKLKDEYSEMVVKSYKSKSQQSKTMFLLSSKNFYQAYKRLKYMEQYKDFQKKQGEEILTKISLIKKLNDSLDQRKKAKEQLLVDETEQKEAIEDDKKSQEKLVSKIKKQERKYKRDLQKKIREEKRITSRIDKLIREAIARANRKRNKGKKNVKKSSGFVLNEAEKKLLANFEQNKGNLPWPVQGVITRKFGVQPHPTFPGIKISSPGLHIVTKANSNAKSIFNGKVLNIQSNSDGKKSVLIQHGNYISAYNNLEKTLVKKGDVVKTGDAVGKVFTDKISGKTRLGFILYKNLTRLNPASWIRKK</sequence>
<dbReference type="Gene3D" id="2.70.70.10">
    <property type="entry name" value="Glucose Permease (Domain IIA)"/>
    <property type="match status" value="1"/>
</dbReference>
<dbReference type="InterPro" id="IPR011055">
    <property type="entry name" value="Dup_hybrid_motif"/>
</dbReference>
<dbReference type="STRING" id="1635173.WH52_05140"/>
<dbReference type="PANTHER" id="PTHR21666">
    <property type="entry name" value="PEPTIDASE-RELATED"/>
    <property type="match status" value="1"/>
</dbReference>
<dbReference type="GO" id="GO:0004222">
    <property type="term" value="F:metalloendopeptidase activity"/>
    <property type="evidence" value="ECO:0007669"/>
    <property type="project" value="TreeGrafter"/>
</dbReference>
<protein>
    <submittedName>
        <fullName evidence="4">Peptidase M23</fullName>
    </submittedName>
</protein>
<dbReference type="Pfam" id="PF01551">
    <property type="entry name" value="Peptidase_M23"/>
    <property type="match status" value="1"/>
</dbReference>
<dbReference type="CDD" id="cd12797">
    <property type="entry name" value="M23_peptidase"/>
    <property type="match status" value="1"/>
</dbReference>
<proteinExistence type="predicted"/>
<dbReference type="Proteomes" id="UP000194221">
    <property type="component" value="Unassembled WGS sequence"/>
</dbReference>
<dbReference type="EMBL" id="LAPZ01000002">
    <property type="protein sequence ID" value="OSY89078.1"/>
    <property type="molecule type" value="Genomic_DNA"/>
</dbReference>
<dbReference type="Gene3D" id="6.10.250.3150">
    <property type="match status" value="1"/>
</dbReference>
<keyword evidence="1" id="KW-0732">Signal</keyword>